<dbReference type="InterPro" id="IPR031157">
    <property type="entry name" value="G_TR_CS"/>
</dbReference>
<comment type="caution">
    <text evidence="10">The sequence shown here is derived from an EMBL/GenBank/DDBJ whole genome shotgun (WGS) entry which is preliminary data.</text>
</comment>
<evidence type="ECO:0000256" key="7">
    <source>
        <dbReference type="ARBA" id="ARBA00025526"/>
    </source>
</evidence>
<evidence type="ECO:0000313" key="11">
    <source>
        <dbReference type="Proteomes" id="UP000285961"/>
    </source>
</evidence>
<evidence type="ECO:0000256" key="2">
    <source>
        <dbReference type="ARBA" id="ARBA00015953"/>
    </source>
</evidence>
<dbReference type="Pfam" id="PF09106">
    <property type="entry name" value="WHD_2nd_SelB"/>
    <property type="match status" value="1"/>
</dbReference>
<dbReference type="Proteomes" id="UP000285961">
    <property type="component" value="Unassembled WGS sequence"/>
</dbReference>
<dbReference type="Pfam" id="PF00009">
    <property type="entry name" value="GTP_EFTU"/>
    <property type="match status" value="1"/>
</dbReference>
<dbReference type="FunFam" id="3.40.50.300:FF:001064">
    <property type="entry name" value="Selenocysteine-specific translation elongation factor"/>
    <property type="match status" value="1"/>
</dbReference>
<evidence type="ECO:0000259" key="9">
    <source>
        <dbReference type="PROSITE" id="PS51722"/>
    </source>
</evidence>
<dbReference type="GO" id="GO:0003924">
    <property type="term" value="F:GTPase activity"/>
    <property type="evidence" value="ECO:0007669"/>
    <property type="project" value="InterPro"/>
</dbReference>
<feature type="domain" description="Tr-type G" evidence="9">
    <location>
        <begin position="1"/>
        <end position="172"/>
    </location>
</feature>
<evidence type="ECO:0000256" key="6">
    <source>
        <dbReference type="ARBA" id="ARBA00023134"/>
    </source>
</evidence>
<comment type="subcellular location">
    <subcellularLocation>
        <location evidence="1">Cytoplasm</location>
    </subcellularLocation>
</comment>
<dbReference type="GO" id="GO:0003723">
    <property type="term" value="F:RNA binding"/>
    <property type="evidence" value="ECO:0007669"/>
    <property type="project" value="InterPro"/>
</dbReference>
<dbReference type="InterPro" id="IPR057335">
    <property type="entry name" value="Beta-barrel_SelB"/>
</dbReference>
<dbReference type="InterPro" id="IPR036390">
    <property type="entry name" value="WH_DNA-bd_sf"/>
</dbReference>
<dbReference type="SUPFAM" id="SSF52540">
    <property type="entry name" value="P-loop containing nucleoside triphosphate hydrolases"/>
    <property type="match status" value="1"/>
</dbReference>
<dbReference type="Pfam" id="PF25461">
    <property type="entry name" value="Beta-barrel_SelB"/>
    <property type="match status" value="1"/>
</dbReference>
<name>A0A419F9L1_9BACT</name>
<evidence type="ECO:0000256" key="1">
    <source>
        <dbReference type="ARBA" id="ARBA00004496"/>
    </source>
</evidence>
<dbReference type="AlphaFoldDB" id="A0A419F9L1"/>
<comment type="function">
    <text evidence="7">Translation factor necessary for the incorporation of selenocysteine into proteins. It probably replaces EF-Tu for the insertion of selenocysteine directed by the UGA codon. SelB binds GTP and GDP.</text>
</comment>
<dbReference type="InterPro" id="IPR009001">
    <property type="entry name" value="Transl_elong_EF1A/Init_IF2_C"/>
</dbReference>
<dbReference type="InterPro" id="IPR005225">
    <property type="entry name" value="Small_GTP-bd"/>
</dbReference>
<dbReference type="EMBL" id="QZKI01000003">
    <property type="protein sequence ID" value="RJP75427.1"/>
    <property type="molecule type" value="Genomic_DNA"/>
</dbReference>
<dbReference type="PROSITE" id="PS00301">
    <property type="entry name" value="G_TR_1"/>
    <property type="match status" value="1"/>
</dbReference>
<dbReference type="GO" id="GO:0005525">
    <property type="term" value="F:GTP binding"/>
    <property type="evidence" value="ECO:0007669"/>
    <property type="project" value="UniProtKB-KW"/>
</dbReference>
<keyword evidence="10" id="KW-0251">Elongation factor</keyword>
<dbReference type="InterPro" id="IPR036388">
    <property type="entry name" value="WH-like_DNA-bd_sf"/>
</dbReference>
<dbReference type="PANTHER" id="PTHR43721:SF22">
    <property type="entry name" value="ELONGATION FACTOR TU, MITOCHONDRIAL"/>
    <property type="match status" value="1"/>
</dbReference>
<dbReference type="Gene3D" id="1.10.10.10">
    <property type="entry name" value="Winged helix-like DNA-binding domain superfamily/Winged helix DNA-binding domain"/>
    <property type="match status" value="1"/>
</dbReference>
<dbReference type="GO" id="GO:0001514">
    <property type="term" value="P:selenocysteine incorporation"/>
    <property type="evidence" value="ECO:0007669"/>
    <property type="project" value="InterPro"/>
</dbReference>
<dbReference type="NCBIfam" id="TIGR00231">
    <property type="entry name" value="small_GTP"/>
    <property type="match status" value="1"/>
</dbReference>
<reference evidence="10 11" key="1">
    <citation type="journal article" date="2017" name="ISME J.">
        <title>Energy and carbon metabolisms in a deep terrestrial subsurface fluid microbial community.</title>
        <authorList>
            <person name="Momper L."/>
            <person name="Jungbluth S.P."/>
            <person name="Lee M.D."/>
            <person name="Amend J.P."/>
        </authorList>
    </citation>
    <scope>NUCLEOTIDE SEQUENCE [LARGE SCALE GENOMIC DNA]</scope>
    <source>
        <strain evidence="10">SURF_17</strain>
    </source>
</reference>
<keyword evidence="3" id="KW-0963">Cytoplasm</keyword>
<sequence>MKHLIVGTAGHIDHGKSALVKALTGTDPDRLKEEKERGMTIDLGFAYFDLPDGTRVAFVDVPGHERFVKNMLAGASGMDIVILVIDATESVMPQTREHLDIMKLLDIRRGIIAITKADLADEEMVEIVEAEVGDLVQGTFLESAPVVKVSAKTGAGLEELRKLIGDAISEQSQKSEAGLFRFPIDRIFTMKGFGTVVTGTVFSGWLTEDESVIVLPSGLTTRARQLQSHNVKQERVSAGMRASMNLSNVSVQQLNRGDTLVRPGTMEPTSRLDAKVMLLPSAPRKLPRTSVIKFYVTTSQQTARMSLVDKPQLAPGDECYVQLRLEGPLCVVRGDRFVIRGGSPEFTIGGGLVLDVASMKLKRKHPEKVSLLSSLEKATSAETVLAFLSEKAMGTSLRDVAIRMGEPVERVLAWLEEHIQSGKVLVFGAGDDMLVILRDRFEQLKERILHELEQFFASQPHRLFMPREQLRSRVGDDIDTRAFEKILDDLARSGKVEVARDEIALKGRTAHLSPTQQKVKDKLEQIYREAGVSPPTFSQAEELVDQTSGARKMLSLLIEEGILTKIGPTLAYHRDVLESAVKKVTEHFGKAEKLGVGDLKDILGVSRKHAVPLLEYFDKIGLTTRVGDYRVLKQRTRK</sequence>
<dbReference type="InterPro" id="IPR009000">
    <property type="entry name" value="Transl_B-barrel_sf"/>
</dbReference>
<dbReference type="InterPro" id="IPR027417">
    <property type="entry name" value="P-loop_NTPase"/>
</dbReference>
<dbReference type="InterPro" id="IPR004161">
    <property type="entry name" value="EFTu-like_2"/>
</dbReference>
<dbReference type="CDD" id="cd04171">
    <property type="entry name" value="SelB"/>
    <property type="match status" value="1"/>
</dbReference>
<dbReference type="PROSITE" id="PS51722">
    <property type="entry name" value="G_TR_2"/>
    <property type="match status" value="1"/>
</dbReference>
<evidence type="ECO:0000256" key="4">
    <source>
        <dbReference type="ARBA" id="ARBA00022741"/>
    </source>
</evidence>
<accession>A0A419F9L1</accession>
<evidence type="ECO:0000313" key="10">
    <source>
        <dbReference type="EMBL" id="RJP75427.1"/>
    </source>
</evidence>
<organism evidence="10 11">
    <name type="scientific">Candidatus Abyssobacteria bacterium SURF_17</name>
    <dbReference type="NCBI Taxonomy" id="2093361"/>
    <lineage>
        <taxon>Bacteria</taxon>
        <taxon>Pseudomonadati</taxon>
        <taxon>Candidatus Hydrogenedentota</taxon>
        <taxon>Candidatus Abyssobacteria</taxon>
    </lineage>
</organism>
<evidence type="ECO:0000256" key="3">
    <source>
        <dbReference type="ARBA" id="ARBA00022490"/>
    </source>
</evidence>
<dbReference type="Pfam" id="PF03144">
    <property type="entry name" value="GTP_EFTU_D2"/>
    <property type="match status" value="1"/>
</dbReference>
<dbReference type="Gene3D" id="1.10.10.2770">
    <property type="match status" value="1"/>
</dbReference>
<dbReference type="SUPFAM" id="SSF50465">
    <property type="entry name" value="EF-Tu/eEF-1alpha/eIF2-gamma C-terminal domain"/>
    <property type="match status" value="1"/>
</dbReference>
<dbReference type="Pfam" id="PF09107">
    <property type="entry name" value="WHD_3rd_SelB"/>
    <property type="match status" value="1"/>
</dbReference>
<dbReference type="InterPro" id="IPR000795">
    <property type="entry name" value="T_Tr_GTP-bd_dom"/>
</dbReference>
<dbReference type="InterPro" id="IPR004535">
    <property type="entry name" value="Transl_elong_SelB"/>
</dbReference>
<keyword evidence="4" id="KW-0547">Nucleotide-binding</keyword>
<dbReference type="InterPro" id="IPR050055">
    <property type="entry name" value="EF-Tu_GTPase"/>
</dbReference>
<dbReference type="SUPFAM" id="SSF50447">
    <property type="entry name" value="Translation proteins"/>
    <property type="match status" value="1"/>
</dbReference>
<dbReference type="GO" id="GO:0005829">
    <property type="term" value="C:cytosol"/>
    <property type="evidence" value="ECO:0007669"/>
    <property type="project" value="TreeGrafter"/>
</dbReference>
<dbReference type="Gene3D" id="3.40.50.300">
    <property type="entry name" value="P-loop containing nucleotide triphosphate hydrolases"/>
    <property type="match status" value="1"/>
</dbReference>
<evidence type="ECO:0000256" key="5">
    <source>
        <dbReference type="ARBA" id="ARBA00022917"/>
    </source>
</evidence>
<proteinExistence type="predicted"/>
<keyword evidence="6" id="KW-0342">GTP-binding</keyword>
<dbReference type="PANTHER" id="PTHR43721">
    <property type="entry name" value="ELONGATION FACTOR TU-RELATED"/>
    <property type="match status" value="1"/>
</dbReference>
<dbReference type="InterPro" id="IPR015191">
    <property type="entry name" value="SelB_WHD4"/>
</dbReference>
<protein>
    <recommendedName>
        <fullName evidence="2">Selenocysteine-specific elongation factor</fullName>
    </recommendedName>
    <alternativeName>
        <fullName evidence="8">SelB translation factor</fullName>
    </alternativeName>
</protein>
<dbReference type="CDD" id="cd15491">
    <property type="entry name" value="selB_III"/>
    <property type="match status" value="1"/>
</dbReference>
<dbReference type="InterPro" id="IPR015190">
    <property type="entry name" value="Elong_fac_SelB-wing-hlx_typ-2"/>
</dbReference>
<evidence type="ECO:0000256" key="8">
    <source>
        <dbReference type="ARBA" id="ARBA00031615"/>
    </source>
</evidence>
<dbReference type="Gene3D" id="2.40.30.10">
    <property type="entry name" value="Translation factors"/>
    <property type="match status" value="2"/>
</dbReference>
<keyword evidence="5" id="KW-0648">Protein biosynthesis</keyword>
<dbReference type="GO" id="GO:0003746">
    <property type="term" value="F:translation elongation factor activity"/>
    <property type="evidence" value="ECO:0007669"/>
    <property type="project" value="UniProtKB-KW"/>
</dbReference>
<dbReference type="PRINTS" id="PR00315">
    <property type="entry name" value="ELONGATNFCT"/>
</dbReference>
<gene>
    <name evidence="10" type="primary">selB</name>
    <name evidence="10" type="ORF">C4532_00355</name>
</gene>
<dbReference type="SUPFAM" id="SSF46785">
    <property type="entry name" value="Winged helix' DNA-binding domain"/>
    <property type="match status" value="3"/>
</dbReference>
<dbReference type="NCBIfam" id="TIGR00475">
    <property type="entry name" value="selB"/>
    <property type="match status" value="1"/>
</dbReference>